<feature type="transmembrane region" description="Helical" evidence="5">
    <location>
        <begin position="337"/>
        <end position="363"/>
    </location>
</feature>
<organism evidence="7 8">
    <name type="scientific">Candidatus Curtissbacteria bacterium RIFCSPLOWO2_02_FULL_40_13b</name>
    <dbReference type="NCBI Taxonomy" id="1797733"/>
    <lineage>
        <taxon>Bacteria</taxon>
        <taxon>Candidatus Curtissiibacteriota</taxon>
    </lineage>
</organism>
<evidence type="ECO:0000256" key="1">
    <source>
        <dbReference type="ARBA" id="ARBA00004141"/>
    </source>
</evidence>
<name>A0A1F5HY99_9BACT</name>
<dbReference type="PANTHER" id="PTHR37422">
    <property type="entry name" value="TEICHURONIC ACID BIOSYNTHESIS PROTEIN TUAE"/>
    <property type="match status" value="1"/>
</dbReference>
<feature type="transmembrane region" description="Helical" evidence="5">
    <location>
        <begin position="223"/>
        <end position="240"/>
    </location>
</feature>
<dbReference type="InterPro" id="IPR007016">
    <property type="entry name" value="O-antigen_ligase-rel_domated"/>
</dbReference>
<feature type="transmembrane region" description="Helical" evidence="5">
    <location>
        <begin position="119"/>
        <end position="136"/>
    </location>
</feature>
<proteinExistence type="predicted"/>
<dbReference type="PANTHER" id="PTHR37422:SF13">
    <property type="entry name" value="LIPOPOLYSACCHARIDE BIOSYNTHESIS PROTEIN PA4999-RELATED"/>
    <property type="match status" value="1"/>
</dbReference>
<evidence type="ECO:0000256" key="4">
    <source>
        <dbReference type="ARBA" id="ARBA00023136"/>
    </source>
</evidence>
<feature type="transmembrane region" description="Helical" evidence="5">
    <location>
        <begin position="175"/>
        <end position="193"/>
    </location>
</feature>
<feature type="transmembrane region" description="Helical" evidence="5">
    <location>
        <begin position="199"/>
        <end position="216"/>
    </location>
</feature>
<comment type="caution">
    <text evidence="7">The sequence shown here is derived from an EMBL/GenBank/DDBJ whole genome shotgun (WGS) entry which is preliminary data.</text>
</comment>
<dbReference type="AlphaFoldDB" id="A0A1F5HY99"/>
<dbReference type="Pfam" id="PF04932">
    <property type="entry name" value="Wzy_C"/>
    <property type="match status" value="1"/>
</dbReference>
<evidence type="ECO:0000256" key="3">
    <source>
        <dbReference type="ARBA" id="ARBA00022989"/>
    </source>
</evidence>
<dbReference type="InterPro" id="IPR051533">
    <property type="entry name" value="WaaL-like"/>
</dbReference>
<feature type="domain" description="O-antigen ligase-related" evidence="6">
    <location>
        <begin position="183"/>
        <end position="316"/>
    </location>
</feature>
<keyword evidence="2 5" id="KW-0812">Transmembrane</keyword>
<protein>
    <recommendedName>
        <fullName evidence="6">O-antigen ligase-related domain-containing protein</fullName>
    </recommendedName>
</protein>
<dbReference type="EMBL" id="MFBW01000009">
    <property type="protein sequence ID" value="OGE08955.1"/>
    <property type="molecule type" value="Genomic_DNA"/>
</dbReference>
<reference evidence="7 8" key="1">
    <citation type="journal article" date="2016" name="Nat. Commun.">
        <title>Thousands of microbial genomes shed light on interconnected biogeochemical processes in an aquifer system.</title>
        <authorList>
            <person name="Anantharaman K."/>
            <person name="Brown C.T."/>
            <person name="Hug L.A."/>
            <person name="Sharon I."/>
            <person name="Castelle C.J."/>
            <person name="Probst A.J."/>
            <person name="Thomas B.C."/>
            <person name="Singh A."/>
            <person name="Wilkins M.J."/>
            <person name="Karaoz U."/>
            <person name="Brodie E.L."/>
            <person name="Williams K.H."/>
            <person name="Hubbard S.S."/>
            <person name="Banfield J.F."/>
        </authorList>
    </citation>
    <scope>NUCLEOTIDE SEQUENCE [LARGE SCALE GENOMIC DNA]</scope>
</reference>
<feature type="transmembrane region" description="Helical" evidence="5">
    <location>
        <begin position="148"/>
        <end position="168"/>
    </location>
</feature>
<evidence type="ECO:0000259" key="6">
    <source>
        <dbReference type="Pfam" id="PF04932"/>
    </source>
</evidence>
<keyword evidence="3 5" id="KW-1133">Transmembrane helix</keyword>
<feature type="transmembrane region" description="Helical" evidence="5">
    <location>
        <begin position="91"/>
        <end position="112"/>
    </location>
</feature>
<evidence type="ECO:0000256" key="5">
    <source>
        <dbReference type="SAM" id="Phobius"/>
    </source>
</evidence>
<evidence type="ECO:0000256" key="2">
    <source>
        <dbReference type="ARBA" id="ARBA00022692"/>
    </source>
</evidence>
<keyword evidence="4 5" id="KW-0472">Membrane</keyword>
<evidence type="ECO:0000313" key="7">
    <source>
        <dbReference type="EMBL" id="OGE08955.1"/>
    </source>
</evidence>
<feature type="transmembrane region" description="Helical" evidence="5">
    <location>
        <begin position="7"/>
        <end position="27"/>
    </location>
</feature>
<feature type="transmembrane region" description="Helical" evidence="5">
    <location>
        <begin position="62"/>
        <end position="79"/>
    </location>
</feature>
<evidence type="ECO:0000313" key="8">
    <source>
        <dbReference type="Proteomes" id="UP000178845"/>
    </source>
</evidence>
<gene>
    <name evidence="7" type="ORF">A3I53_01070</name>
</gene>
<feature type="transmembrane region" description="Helical" evidence="5">
    <location>
        <begin position="33"/>
        <end position="50"/>
    </location>
</feature>
<sequence length="371" mass="41792">MIAVINSLIFFVLFFLPLVIFPLKLSPYEKPKVIIFELAVQLLIVILLITKKVIFKKVSLSLLFILALIGLISIYHLLFSHSTLTLFGNPIRFQGTFLLWHLMAFSAISSFVMVRKIPALVPIASALLLLAGALYLNTNINGRAVGTLGEPNALAAVAIFIWPFIFFAEKLKKQISIFAKLAGVVFTLEIIYISQSKSALVALLVQIIFLLLIKFVRLPMGKALTIALILMLSSLILPFLDKSKIFENRLEVWQVSLKTAWQKPMLGWGFGNVEYALEKTAKSFNYNFVRYQYVDSAHNLWLDWWIQGGFVGFAAIAYLVLKSLFNLAEKNNLREIMAFLGIITAMSFNPTSIVTLAAFWWLIGQGFSQKK</sequence>
<feature type="transmembrane region" description="Helical" evidence="5">
    <location>
        <begin position="304"/>
        <end position="325"/>
    </location>
</feature>
<dbReference type="GO" id="GO:0016020">
    <property type="term" value="C:membrane"/>
    <property type="evidence" value="ECO:0007669"/>
    <property type="project" value="UniProtKB-SubCell"/>
</dbReference>
<comment type="subcellular location">
    <subcellularLocation>
        <location evidence="1">Membrane</location>
        <topology evidence="1">Multi-pass membrane protein</topology>
    </subcellularLocation>
</comment>
<dbReference type="Proteomes" id="UP000178845">
    <property type="component" value="Unassembled WGS sequence"/>
</dbReference>
<accession>A0A1F5HY99</accession>